<dbReference type="KEGG" id="nneo:PQG83_06685"/>
<reference evidence="1 2" key="1">
    <citation type="submission" date="2023-01" db="EMBL/GenBank/DDBJ databases">
        <title>Cultivation and genomic characterization of new, ubiquitous marine nitrite-oxidizing bacteria from the Nitrospirales.</title>
        <authorList>
            <person name="Mueller A.J."/>
            <person name="Daebeler A."/>
            <person name="Herbold C.W."/>
            <person name="Kirkegaard R.H."/>
            <person name="Daims H."/>
        </authorList>
    </citation>
    <scope>NUCLEOTIDE SEQUENCE [LARGE SCALE GENOMIC DNA]</scope>
    <source>
        <strain evidence="1 2">DK</strain>
    </source>
</reference>
<keyword evidence="2" id="KW-1185">Reference proteome</keyword>
<dbReference type="EMBL" id="CP116968">
    <property type="protein sequence ID" value="WNM63433.1"/>
    <property type="molecule type" value="Genomic_DNA"/>
</dbReference>
<dbReference type="Proteomes" id="UP001302494">
    <property type="component" value="Chromosome"/>
</dbReference>
<gene>
    <name evidence="1" type="ORF">PQG83_06685</name>
</gene>
<organism evidence="1 2">
    <name type="scientific">Candidatus Nitrospira neomarina</name>
    <dbReference type="NCBI Taxonomy" id="3020899"/>
    <lineage>
        <taxon>Bacteria</taxon>
        <taxon>Pseudomonadati</taxon>
        <taxon>Nitrospirota</taxon>
        <taxon>Nitrospiria</taxon>
        <taxon>Nitrospirales</taxon>
        <taxon>Nitrospiraceae</taxon>
        <taxon>Nitrospira</taxon>
    </lineage>
</organism>
<name>A0AA96JXH7_9BACT</name>
<dbReference type="AlphaFoldDB" id="A0AA96JXH7"/>
<evidence type="ECO:0000313" key="1">
    <source>
        <dbReference type="EMBL" id="WNM63433.1"/>
    </source>
</evidence>
<proteinExistence type="predicted"/>
<sequence>MAVHMVENYVLRYDLEQQRPWFIFHYKVSGVWKNVNWFPPKENAVYLSDMLRNEKPVYYVESSTGKKWLTTSTEQIGEEET</sequence>
<dbReference type="RefSeq" id="WP_312748038.1">
    <property type="nucleotide sequence ID" value="NZ_CP116968.1"/>
</dbReference>
<accession>A0AA96JXH7</accession>
<evidence type="ECO:0000313" key="2">
    <source>
        <dbReference type="Proteomes" id="UP001302494"/>
    </source>
</evidence>
<protein>
    <submittedName>
        <fullName evidence="1">Uncharacterized protein</fullName>
    </submittedName>
</protein>